<evidence type="ECO:0000313" key="2">
    <source>
        <dbReference type="EMBL" id="KAK2601111.1"/>
    </source>
</evidence>
<proteinExistence type="predicted"/>
<name>A0AAD9S8R9_PHOAM</name>
<dbReference type="EMBL" id="JAUJFL010000006">
    <property type="protein sequence ID" value="KAK2601111.1"/>
    <property type="molecule type" value="Genomic_DNA"/>
</dbReference>
<feature type="region of interest" description="Disordered" evidence="1">
    <location>
        <begin position="313"/>
        <end position="361"/>
    </location>
</feature>
<protein>
    <submittedName>
        <fullName evidence="2">Uncharacterized protein</fullName>
    </submittedName>
</protein>
<keyword evidence="3" id="KW-1185">Reference proteome</keyword>
<comment type="caution">
    <text evidence="2">The sequence shown here is derived from an EMBL/GenBank/DDBJ whole genome shotgun (WGS) entry which is preliminary data.</text>
</comment>
<reference evidence="2" key="1">
    <citation type="submission" date="2023-06" db="EMBL/GenBank/DDBJ databases">
        <authorList>
            <person name="Noh H."/>
        </authorList>
    </citation>
    <scope>NUCLEOTIDE SEQUENCE</scope>
    <source>
        <strain evidence="2">DUCC20226</strain>
    </source>
</reference>
<feature type="compositionally biased region" description="Basic and acidic residues" evidence="1">
    <location>
        <begin position="323"/>
        <end position="340"/>
    </location>
</feature>
<evidence type="ECO:0000313" key="3">
    <source>
        <dbReference type="Proteomes" id="UP001265746"/>
    </source>
</evidence>
<accession>A0AAD9S8R9</accession>
<dbReference type="AlphaFoldDB" id="A0AAD9S8R9"/>
<dbReference type="Proteomes" id="UP001265746">
    <property type="component" value="Unassembled WGS sequence"/>
</dbReference>
<organism evidence="2 3">
    <name type="scientific">Phomopsis amygdali</name>
    <name type="common">Fusicoccum amygdali</name>
    <dbReference type="NCBI Taxonomy" id="1214568"/>
    <lineage>
        <taxon>Eukaryota</taxon>
        <taxon>Fungi</taxon>
        <taxon>Dikarya</taxon>
        <taxon>Ascomycota</taxon>
        <taxon>Pezizomycotina</taxon>
        <taxon>Sordariomycetes</taxon>
        <taxon>Sordariomycetidae</taxon>
        <taxon>Diaporthales</taxon>
        <taxon>Diaporthaceae</taxon>
        <taxon>Diaporthe</taxon>
    </lineage>
</organism>
<sequence length="361" mass="40742">MALLEPGTIMAHGQVAGHEEPELQDVHELCLPKRDEEFNTNTLRPERPEYATLMRTELNQGWIRSLRTIQGAVFKKLDLPPYGWLLPNGNLFLISTAMILFDQECSSVVVSDPKTLPPLGPPELLHLPRPTAKFDYELRPLFDHMFLVDYGFGEHPFKGAFIFFKDFSTLPDVLCFGRLVAEFAYDCGNDSITKPYLLKASRKIYWSSFTRRSEQRFADVAMMAYWLYTRRREISPSEYKVGLTGYTGVLQEMVSEIPEKGVGRLRRKLSVDVNDLIPRYASGWLKELLIGAARDLAAQYGISLTTSLEKEGGVIPGPCSRSTHVDLDGSSRHLGNHESQPRSLSPRKGTPPPSYEEAMKG</sequence>
<evidence type="ECO:0000256" key="1">
    <source>
        <dbReference type="SAM" id="MobiDB-lite"/>
    </source>
</evidence>
<gene>
    <name evidence="2" type="ORF">N8I77_010583</name>
</gene>